<comment type="caution">
    <text evidence="1">The sequence shown here is derived from an EMBL/GenBank/DDBJ whole genome shotgun (WGS) entry which is preliminary data.</text>
</comment>
<sequence length="106" mass="12205">MLRARLVCSISSRGLLWIVTWSRVPLNEFVALPILWSGPIGIWTHLVLTGDRNGTSLYVNGNQYVERLEGQTLETFVLRRSLLILTGQTRVRRGLKNKAYLLKRRK</sequence>
<keyword evidence="2" id="KW-1185">Reference proteome</keyword>
<reference evidence="1" key="2">
    <citation type="submission" date="2020-09" db="EMBL/GenBank/DDBJ databases">
        <authorList>
            <person name="Sun Q."/>
            <person name="Zhou Y."/>
        </authorList>
    </citation>
    <scope>NUCLEOTIDE SEQUENCE</scope>
    <source>
        <strain evidence="1">CGMCC 1.15178</strain>
    </source>
</reference>
<gene>
    <name evidence="1" type="ORF">GCM10010911_19600</name>
</gene>
<protein>
    <submittedName>
        <fullName evidence="1">Uncharacterized protein</fullName>
    </submittedName>
</protein>
<dbReference type="EMBL" id="BMHP01000001">
    <property type="protein sequence ID" value="GGD61775.1"/>
    <property type="molecule type" value="Genomic_DNA"/>
</dbReference>
<name>A0A916YUH9_9BACL</name>
<dbReference type="Proteomes" id="UP000612456">
    <property type="component" value="Unassembled WGS sequence"/>
</dbReference>
<dbReference type="AlphaFoldDB" id="A0A916YUH9"/>
<evidence type="ECO:0000313" key="2">
    <source>
        <dbReference type="Proteomes" id="UP000612456"/>
    </source>
</evidence>
<proteinExistence type="predicted"/>
<accession>A0A916YUH9</accession>
<reference evidence="1" key="1">
    <citation type="journal article" date="2014" name="Int. J. Syst. Evol. Microbiol.">
        <title>Complete genome sequence of Corynebacterium casei LMG S-19264T (=DSM 44701T), isolated from a smear-ripened cheese.</title>
        <authorList>
            <consortium name="US DOE Joint Genome Institute (JGI-PGF)"/>
            <person name="Walter F."/>
            <person name="Albersmeier A."/>
            <person name="Kalinowski J."/>
            <person name="Ruckert C."/>
        </authorList>
    </citation>
    <scope>NUCLEOTIDE SEQUENCE</scope>
    <source>
        <strain evidence="1">CGMCC 1.15178</strain>
    </source>
</reference>
<organism evidence="1 2">
    <name type="scientific">Paenibacillus nasutitermitis</name>
    <dbReference type="NCBI Taxonomy" id="1652958"/>
    <lineage>
        <taxon>Bacteria</taxon>
        <taxon>Bacillati</taxon>
        <taxon>Bacillota</taxon>
        <taxon>Bacilli</taxon>
        <taxon>Bacillales</taxon>
        <taxon>Paenibacillaceae</taxon>
        <taxon>Paenibacillus</taxon>
    </lineage>
</organism>
<dbReference type="SUPFAM" id="SSF49899">
    <property type="entry name" value="Concanavalin A-like lectins/glucanases"/>
    <property type="match status" value="1"/>
</dbReference>
<dbReference type="InterPro" id="IPR013320">
    <property type="entry name" value="ConA-like_dom_sf"/>
</dbReference>
<evidence type="ECO:0000313" key="1">
    <source>
        <dbReference type="EMBL" id="GGD61775.1"/>
    </source>
</evidence>